<protein>
    <submittedName>
        <fullName evidence="1">10201_t:CDS:1</fullName>
    </submittedName>
</protein>
<sequence length="1707" mass="197201">KLDCTLFRYPLRTIQDSKDSEISKNEYNPSKILEMFDKFYENESINCLLFLKYVENIKFFELKENETIPKLLYSIEIVNAKQICKKRRLIAERIVSLMKELDEKKLSGNTALESMFIATFRQQKNDEKPQESEWIIFSMLGDLNTTANHFQETFKKNLIDYKLIPNVGIAVQLNNPEAIGKLFCFLPLPISIPFRVSLHGHFAVSTNRRSLWSAADGEDLAEGTLAKLKVSWNEYLFNNIIPQAWAKFLIQLDFEVPSIEAKEIYSFWPIIKESKSRSFVNNQCNKLLLNTIENFNIKDKVFCGPPKSCSLGDMTGILPSYSKVQLSCGNLFHILSIENGFLPDESANLKISNILESIGFPMIKIDPKIYEELKKSKHKKFLNICSPHFVRMYLLNNKSRWENQKRDVIISLFEYVLRDKNYTELEGLAMIPLSDGTFGTILQPKKFTSYFGIIPKSKNLIAYIGPDNNISIGDNDERKIFGKSLNKFIDKNIPSELWDLLYKGAREGWDLNIKILEPSVVVDLITKESNGLSTGCDEIPLNNSFDLIFKIWANFKERDYDLTEFENVHLIPTNSDTLRKLKTNQKCFWNIVDNKLDNDVQPLIERFGVIFVDKQFEKLDIYNKSKYLENLTEVLVCLRTATTFPKNVQIKLQPQEVEIMINYLLRFNSNNPLDKLIENLPIFTEVGKEEFIALEANRSWYLLPSEDEKDYGKIITPNSVGFLDATTPNKRFLLETIVKVKRLSRQDYWTKFVIPYLGSQTLETIEIVIIKLFERLPFLLSKDPNLKSILGNMAFIPTSTILNTQQRQESNIELKKPIELFDPDNKYIRELFFDNERLFPAKIFEEKFRDNFLTSLKTLGMKTCLSSFDIIKRFDEFEKRRNNEKDIVHQISLKLVQYIDKNYNRLFETNLLQMNGTSGHYILNGGFSLKLLATKWIPTVDSTGKKLFSTSYECRSIKLKNLVGFVMPIIEYTFENKSFSDHIGCDLCPPEDKVIAQLITCSSMKTIHENSSKICEAVYRYMNEWMDNTSVLAKFKEKLKDKKWIFCNDKFYSQESVVIELDKSLGSNEIIIELPHEFKPFKGLFKEMGVKQKMGVPDLINIIKGFHSTKSKSNEELQNSTDSLSNEESQNSIDSILNEESTDSVKILSNEELHKVVGVIELIANRIDEQSNFHESLEELLIPNTNLQLVNLYEIYYDDMRERLSDDDKNGLNIAHSSISYSVAKTLGMKMLAGNVIEVYEQHEQLAVRIRNIINDYSLGSIFNEFLQNADDAGARKICFIIDERDYRKSNKFSIFNLLNNKNTEKQSSLLSDEMNQWQGPALWIYNDSEFTPHDFNSIIKLGMGGKKDDRTKIGRFGVGFNCVYHLTDVPSFVSGEHIVFFDPLEKCLPKTGNPPRSRRGIKFNFIEKNFKKRFEDQAFPYAAIFGCELKEKFNGTLFRIPLRTTSSELSNQVLKPQELRNKLFENVQANRELLFLRNIEQCSLYQINVIDKLDLVWNAKIQNINDNIRERRISHSNEAKIYQLEMEMYCKHSRLHRNGKSSESWIICSGGVAALLSQEDARSPDAEKSSNIPELNGRVYSYLSLPISTSLGVHINGTFYLSTDRKNVLQADSDLLTADTKEGEWNRYILLDVLPPLHSKLLEHIANQLKLPFNGQTSTRLWPIQPSTKGIYQTYGLNVLRGLYIKRYKVFWTEANGGALIPLDKG</sequence>
<accession>A0ACA9LJ10</accession>
<feature type="non-terminal residue" evidence="1">
    <location>
        <position position="1707"/>
    </location>
</feature>
<organism evidence="1 2">
    <name type="scientific">Scutellospora calospora</name>
    <dbReference type="NCBI Taxonomy" id="85575"/>
    <lineage>
        <taxon>Eukaryota</taxon>
        <taxon>Fungi</taxon>
        <taxon>Fungi incertae sedis</taxon>
        <taxon>Mucoromycota</taxon>
        <taxon>Glomeromycotina</taxon>
        <taxon>Glomeromycetes</taxon>
        <taxon>Diversisporales</taxon>
        <taxon>Gigasporaceae</taxon>
        <taxon>Scutellospora</taxon>
    </lineage>
</organism>
<comment type="caution">
    <text evidence="1">The sequence shown here is derived from an EMBL/GenBank/DDBJ whole genome shotgun (WGS) entry which is preliminary data.</text>
</comment>
<keyword evidence="2" id="KW-1185">Reference proteome</keyword>
<gene>
    <name evidence="1" type="ORF">SCALOS_LOCUS4484</name>
</gene>
<proteinExistence type="predicted"/>
<feature type="non-terminal residue" evidence="1">
    <location>
        <position position="1"/>
    </location>
</feature>
<evidence type="ECO:0000313" key="1">
    <source>
        <dbReference type="EMBL" id="CAG8531695.1"/>
    </source>
</evidence>
<reference evidence="1" key="1">
    <citation type="submission" date="2021-06" db="EMBL/GenBank/DDBJ databases">
        <authorList>
            <person name="Kallberg Y."/>
            <person name="Tangrot J."/>
            <person name="Rosling A."/>
        </authorList>
    </citation>
    <scope>NUCLEOTIDE SEQUENCE</scope>
    <source>
        <strain evidence="1">AU212A</strain>
    </source>
</reference>
<dbReference type="EMBL" id="CAJVPM010006096">
    <property type="protein sequence ID" value="CAG8531695.1"/>
    <property type="molecule type" value="Genomic_DNA"/>
</dbReference>
<dbReference type="Proteomes" id="UP000789860">
    <property type="component" value="Unassembled WGS sequence"/>
</dbReference>
<name>A0ACA9LJ10_9GLOM</name>
<evidence type="ECO:0000313" key="2">
    <source>
        <dbReference type="Proteomes" id="UP000789860"/>
    </source>
</evidence>